<dbReference type="InParanoid" id="D8M936"/>
<organism evidence="2">
    <name type="scientific">Blastocystis hominis</name>
    <dbReference type="NCBI Taxonomy" id="12968"/>
    <lineage>
        <taxon>Eukaryota</taxon>
        <taxon>Sar</taxon>
        <taxon>Stramenopiles</taxon>
        <taxon>Bigyra</taxon>
        <taxon>Opalozoa</taxon>
        <taxon>Opalinata</taxon>
        <taxon>Blastocystidae</taxon>
        <taxon>Blastocystis</taxon>
    </lineage>
</organism>
<keyword evidence="3" id="KW-1185">Reference proteome</keyword>
<dbReference type="EMBL" id="FN668688">
    <property type="protein sequence ID" value="CBK24575.2"/>
    <property type="molecule type" value="Genomic_DNA"/>
</dbReference>
<dbReference type="AlphaFoldDB" id="D8M936"/>
<evidence type="ECO:0000313" key="3">
    <source>
        <dbReference type="Proteomes" id="UP000008312"/>
    </source>
</evidence>
<evidence type="ECO:0008006" key="4">
    <source>
        <dbReference type="Google" id="ProtNLM"/>
    </source>
</evidence>
<sequence>MNLAATYSPKYIGVCRKAPVALKTRGNSIVLVTKKSEHENKPFKQNATTAIGSEKTLEKAFENAELTSMKKVAAKRYHALLRNARRAQSIAAKVNVTAKKHRAHTRRARQAAKAEKSAQ</sequence>
<name>D8M936_BLAHO</name>
<dbReference type="GeneID" id="24921327"/>
<proteinExistence type="predicted"/>
<dbReference type="Gene3D" id="3.30.390.110">
    <property type="match status" value="1"/>
</dbReference>
<evidence type="ECO:0000313" key="2">
    <source>
        <dbReference type="EMBL" id="CBK24575.2"/>
    </source>
</evidence>
<protein>
    <recommendedName>
        <fullName evidence="4">Ribosomal protein L28e</fullName>
    </recommendedName>
</protein>
<feature type="compositionally biased region" description="Basic residues" evidence="1">
    <location>
        <begin position="98"/>
        <end position="110"/>
    </location>
</feature>
<dbReference type="Proteomes" id="UP000008312">
    <property type="component" value="Unassembled WGS sequence"/>
</dbReference>
<evidence type="ECO:0000256" key="1">
    <source>
        <dbReference type="SAM" id="MobiDB-lite"/>
    </source>
</evidence>
<dbReference type="RefSeq" id="XP_012898623.1">
    <property type="nucleotide sequence ID" value="XM_013043169.1"/>
</dbReference>
<reference evidence="2" key="1">
    <citation type="submission" date="2010-02" db="EMBL/GenBank/DDBJ databases">
        <title>Sequencing and annotation of the Blastocystis hominis genome.</title>
        <authorList>
            <person name="Wincker P."/>
        </authorList>
    </citation>
    <scope>NUCLEOTIDE SEQUENCE</scope>
    <source>
        <strain evidence="2">Singapore isolate B</strain>
    </source>
</reference>
<feature type="region of interest" description="Disordered" evidence="1">
    <location>
        <begin position="95"/>
        <end position="119"/>
    </location>
</feature>
<accession>D8M936</accession>
<gene>
    <name evidence="2" type="ORF">GSBLH_T00004291001</name>
</gene>